<organism evidence="1 2">
    <name type="scientific">Chitinophaga eiseniae</name>
    <dbReference type="NCBI Taxonomy" id="634771"/>
    <lineage>
        <taxon>Bacteria</taxon>
        <taxon>Pseudomonadati</taxon>
        <taxon>Bacteroidota</taxon>
        <taxon>Chitinophagia</taxon>
        <taxon>Chitinophagales</taxon>
        <taxon>Chitinophagaceae</taxon>
        <taxon>Chitinophaga</taxon>
    </lineage>
</organism>
<proteinExistence type="predicted"/>
<gene>
    <name evidence="1" type="ORF">SAMN04488128_10219</name>
</gene>
<dbReference type="RefSeq" id="WP_078668622.1">
    <property type="nucleotide sequence ID" value="NZ_FUWZ01000002.1"/>
</dbReference>
<evidence type="ECO:0000313" key="2">
    <source>
        <dbReference type="Proteomes" id="UP000190367"/>
    </source>
</evidence>
<dbReference type="STRING" id="634771.SAMN04488128_10219"/>
<keyword evidence="2" id="KW-1185">Reference proteome</keyword>
<dbReference type="AlphaFoldDB" id="A0A1T4PUW3"/>
<dbReference type="OrthoDB" id="705691at2"/>
<dbReference type="Proteomes" id="UP000190367">
    <property type="component" value="Unassembled WGS sequence"/>
</dbReference>
<dbReference type="EMBL" id="FUWZ01000002">
    <property type="protein sequence ID" value="SJZ95344.1"/>
    <property type="molecule type" value="Genomic_DNA"/>
</dbReference>
<accession>A0A1T4PUW3</accession>
<name>A0A1T4PUW3_9BACT</name>
<reference evidence="2" key="1">
    <citation type="submission" date="2017-02" db="EMBL/GenBank/DDBJ databases">
        <authorList>
            <person name="Varghese N."/>
            <person name="Submissions S."/>
        </authorList>
    </citation>
    <scope>NUCLEOTIDE SEQUENCE [LARGE SCALE GENOMIC DNA]</scope>
    <source>
        <strain evidence="2">DSM 22224</strain>
    </source>
</reference>
<protein>
    <submittedName>
        <fullName evidence="1">Uncharacterized protein</fullName>
    </submittedName>
</protein>
<evidence type="ECO:0000313" key="1">
    <source>
        <dbReference type="EMBL" id="SJZ95344.1"/>
    </source>
</evidence>
<sequence length="369" mass="41277">MNNNKTVAPFQIETARTAAAVVTRLTAATGVSHKDNLNCGDQTLMANYVYNDRSYDTVYTLMDAVGVVIESYEEEDGILPTLFNSPTEEPFVSVVPYHPDKELEISIPVFNREQTEKPKGNRPFTGNFIGVVKDTSLFYDVDPWSDKKPDKMLAIEFKDGAIKKKNNIKVPPPAQNKVYVQGEEIHLLAEEGEQWIHRLLNEKGEELRRRYFSLGDKYPREIIHLSFDDSSCLLTEEEGKLELAVVDAAGSVTPKALFDLGDPVFNTWPPVSIGPGVSALRFNTEFGNGWMVIHKHQLVELFYSKGVDGYKNLLTGEQISIPEKKLIISGLNKTRENALAVIIYPKSDKPKEGKTLIIINRTITTDGNG</sequence>